<dbReference type="Proteomes" id="UP001162483">
    <property type="component" value="Unassembled WGS sequence"/>
</dbReference>
<feature type="region of interest" description="Disordered" evidence="1">
    <location>
        <begin position="1"/>
        <end position="65"/>
    </location>
</feature>
<proteinExistence type="predicted"/>
<comment type="caution">
    <text evidence="2">The sequence shown here is derived from an EMBL/GenBank/DDBJ whole genome shotgun (WGS) entry which is preliminary data.</text>
</comment>
<keyword evidence="3" id="KW-1185">Reference proteome</keyword>
<evidence type="ECO:0000313" key="3">
    <source>
        <dbReference type="Proteomes" id="UP001162483"/>
    </source>
</evidence>
<organism evidence="2 3">
    <name type="scientific">Staurois parvus</name>
    <dbReference type="NCBI Taxonomy" id="386267"/>
    <lineage>
        <taxon>Eukaryota</taxon>
        <taxon>Metazoa</taxon>
        <taxon>Chordata</taxon>
        <taxon>Craniata</taxon>
        <taxon>Vertebrata</taxon>
        <taxon>Euteleostomi</taxon>
        <taxon>Amphibia</taxon>
        <taxon>Batrachia</taxon>
        <taxon>Anura</taxon>
        <taxon>Neobatrachia</taxon>
        <taxon>Ranoidea</taxon>
        <taxon>Ranidae</taxon>
        <taxon>Staurois</taxon>
    </lineage>
</organism>
<sequence>GVSGSDITSGVQGGAAGSRATADGTCGVQHGNTIGESEWGLERGPSGRGSAELGDRSRRNLQCHM</sequence>
<feature type="compositionally biased region" description="Polar residues" evidence="1">
    <location>
        <begin position="1"/>
        <end position="10"/>
    </location>
</feature>
<evidence type="ECO:0000313" key="2">
    <source>
        <dbReference type="EMBL" id="CAI9533784.1"/>
    </source>
</evidence>
<dbReference type="EMBL" id="CATNWA010000155">
    <property type="protein sequence ID" value="CAI9533784.1"/>
    <property type="molecule type" value="Genomic_DNA"/>
</dbReference>
<feature type="non-terminal residue" evidence="2">
    <location>
        <position position="1"/>
    </location>
</feature>
<name>A0ABN9ACR3_9NEOB</name>
<protein>
    <submittedName>
        <fullName evidence="2">Uncharacterized protein</fullName>
    </submittedName>
</protein>
<accession>A0ABN9ACR3</accession>
<evidence type="ECO:0000256" key="1">
    <source>
        <dbReference type="SAM" id="MobiDB-lite"/>
    </source>
</evidence>
<gene>
    <name evidence="2" type="ORF">SPARVUS_LOCUS489745</name>
</gene>
<reference evidence="2" key="1">
    <citation type="submission" date="2023-05" db="EMBL/GenBank/DDBJ databases">
        <authorList>
            <person name="Stuckert A."/>
        </authorList>
    </citation>
    <scope>NUCLEOTIDE SEQUENCE</scope>
</reference>